<dbReference type="PROSITE" id="PS50157">
    <property type="entry name" value="ZINC_FINGER_C2H2_2"/>
    <property type="match status" value="9"/>
</dbReference>
<dbReference type="Pfam" id="PF00096">
    <property type="entry name" value="zf-C2H2"/>
    <property type="match status" value="3"/>
</dbReference>
<evidence type="ECO:0000256" key="1">
    <source>
        <dbReference type="ARBA" id="ARBA00004123"/>
    </source>
</evidence>
<feature type="domain" description="C2H2-type" evidence="9">
    <location>
        <begin position="395"/>
        <end position="417"/>
    </location>
</feature>
<organism evidence="10 11">
    <name type="scientific">Danaus chrysippus</name>
    <name type="common">African queen</name>
    <dbReference type="NCBI Taxonomy" id="151541"/>
    <lineage>
        <taxon>Eukaryota</taxon>
        <taxon>Metazoa</taxon>
        <taxon>Ecdysozoa</taxon>
        <taxon>Arthropoda</taxon>
        <taxon>Hexapoda</taxon>
        <taxon>Insecta</taxon>
        <taxon>Pterygota</taxon>
        <taxon>Neoptera</taxon>
        <taxon>Endopterygota</taxon>
        <taxon>Lepidoptera</taxon>
        <taxon>Glossata</taxon>
        <taxon>Ditrysia</taxon>
        <taxon>Papilionoidea</taxon>
        <taxon>Nymphalidae</taxon>
        <taxon>Danainae</taxon>
        <taxon>Danaini</taxon>
        <taxon>Danaina</taxon>
        <taxon>Danaus</taxon>
        <taxon>Anosia</taxon>
    </lineage>
</organism>
<accession>A0A8J2RFV1</accession>
<dbReference type="InterPro" id="IPR036236">
    <property type="entry name" value="Znf_C2H2_sf"/>
</dbReference>
<dbReference type="PANTHER" id="PTHR24379">
    <property type="entry name" value="KRAB AND ZINC FINGER DOMAIN-CONTAINING"/>
    <property type="match status" value="1"/>
</dbReference>
<keyword evidence="2" id="KW-0479">Metal-binding</keyword>
<feature type="domain" description="C2H2-type" evidence="9">
    <location>
        <begin position="311"/>
        <end position="334"/>
    </location>
</feature>
<keyword evidence="11" id="KW-1185">Reference proteome</keyword>
<evidence type="ECO:0000256" key="3">
    <source>
        <dbReference type="ARBA" id="ARBA00022737"/>
    </source>
</evidence>
<protein>
    <submittedName>
        <fullName evidence="10">(African queen) hypothetical protein</fullName>
    </submittedName>
</protein>
<feature type="domain" description="C2H2-type" evidence="9">
    <location>
        <begin position="451"/>
        <end position="478"/>
    </location>
</feature>
<evidence type="ECO:0000256" key="8">
    <source>
        <dbReference type="PROSITE-ProRule" id="PRU00042"/>
    </source>
</evidence>
<evidence type="ECO:0000313" key="10">
    <source>
        <dbReference type="EMBL" id="CAG9580156.1"/>
    </source>
</evidence>
<evidence type="ECO:0000256" key="5">
    <source>
        <dbReference type="ARBA" id="ARBA00022833"/>
    </source>
</evidence>
<keyword evidence="7" id="KW-0539">Nucleus</keyword>
<feature type="domain" description="C2H2-type" evidence="9">
    <location>
        <begin position="479"/>
        <end position="507"/>
    </location>
</feature>
<feature type="domain" description="C2H2-type" evidence="9">
    <location>
        <begin position="339"/>
        <end position="368"/>
    </location>
</feature>
<dbReference type="EMBL" id="CAKASE010000079">
    <property type="protein sequence ID" value="CAG9580156.1"/>
    <property type="molecule type" value="Genomic_DNA"/>
</dbReference>
<feature type="domain" description="C2H2-type" evidence="9">
    <location>
        <begin position="87"/>
        <end position="110"/>
    </location>
</feature>
<sequence>MASHTQPNRPSSIMSPKPTTIDLVGGIYCNICNLIYANKKDYDQHYTKHETGSKDIVYTCVVCRKEISGYPSFRGHCYTSHVIKERFKCEHCSKLFSKFASLREHVMVMHRFRCNTCKKEFTSKKELKLHEIIHNDNDSPPYECKACGEELDTLEDCKNHIDIHSAFIYFCPICNENISNKENSSEHLKKHFGHVINTSTFEIQKSLDKEENSVERLGGISCSYCTETYKNRMEFDAHFSCDHGDKDIIYSCIVCAKQFEKYSVFSHHAYNHFTKGRFCCDICLKTFNRLSLLVTHTAACQTDAECKGKPFTCYQCGHRYVTEMRLREHLRDIHGVHCVICPEEGCQEVFSTPKELVFHQREHQSNRNWCRQCGLLFTGLPSCERHLDVHKKKLYVCPVCNKNYSEKHLIQKHISQHFETVLHICKVCGKVYNAKNRLIEHFKSHSENKTHSCTYCDKSFVKIGQLQQHLNIHTGSKPYKCPVCSKTFASYPNWHKHLRRMHNSDGKNYKKQDLDNEDENIDDENVDEYHVDINVVKTDASQEDKHTHPKLNVEPNGDKESKLDTYIYYEPNDSAMEDSIDHTVIEKELEIFENTNDEGIGNITKFVNVLATNTVYSGESSESSAASAFPAEYGPEFSGVIDLDDHMLPHIDPLLINSQPPPAYDQLADSLVDQLADYTDNFAEAYAPPKWEPIITKVYQDYSYGYGEMVESNRLSIMNTDIF</sequence>
<keyword evidence="6" id="KW-0238">DNA-binding</keyword>
<evidence type="ECO:0000256" key="2">
    <source>
        <dbReference type="ARBA" id="ARBA00022723"/>
    </source>
</evidence>
<keyword evidence="3" id="KW-0677">Repeat</keyword>
<comment type="subcellular location">
    <subcellularLocation>
        <location evidence="1">Nucleus</location>
    </subcellularLocation>
</comment>
<dbReference type="FunFam" id="3.30.160.60:FF:000446">
    <property type="entry name" value="Zinc finger protein"/>
    <property type="match status" value="1"/>
</dbReference>
<keyword evidence="5" id="KW-0862">Zinc</keyword>
<dbReference type="GO" id="GO:0003677">
    <property type="term" value="F:DNA binding"/>
    <property type="evidence" value="ECO:0007669"/>
    <property type="project" value="UniProtKB-KW"/>
</dbReference>
<dbReference type="Gene3D" id="3.30.160.60">
    <property type="entry name" value="Classic Zinc Finger"/>
    <property type="match status" value="7"/>
</dbReference>
<dbReference type="AlphaFoldDB" id="A0A8J2RFV1"/>
<dbReference type="PANTHER" id="PTHR24379:SF127">
    <property type="entry name" value="BLOODY FINGERS-RELATED"/>
    <property type="match status" value="1"/>
</dbReference>
<dbReference type="PROSITE" id="PS00028">
    <property type="entry name" value="ZINC_FINGER_C2H2_1"/>
    <property type="match status" value="11"/>
</dbReference>
<keyword evidence="4 8" id="KW-0863">Zinc-finger</keyword>
<feature type="domain" description="C2H2-type" evidence="9">
    <location>
        <begin position="112"/>
        <end position="139"/>
    </location>
</feature>
<evidence type="ECO:0000256" key="4">
    <source>
        <dbReference type="ARBA" id="ARBA00022771"/>
    </source>
</evidence>
<reference evidence="10" key="1">
    <citation type="submission" date="2021-09" db="EMBL/GenBank/DDBJ databases">
        <authorList>
            <person name="Martin H S."/>
        </authorList>
    </citation>
    <scope>NUCLEOTIDE SEQUENCE</scope>
</reference>
<evidence type="ECO:0000256" key="7">
    <source>
        <dbReference type="ARBA" id="ARBA00023242"/>
    </source>
</evidence>
<comment type="caution">
    <text evidence="10">The sequence shown here is derived from an EMBL/GenBank/DDBJ whole genome shotgun (WGS) entry which is preliminary data.</text>
</comment>
<dbReference type="Proteomes" id="UP000789524">
    <property type="component" value="Unassembled WGS sequence"/>
</dbReference>
<evidence type="ECO:0000256" key="6">
    <source>
        <dbReference type="ARBA" id="ARBA00023125"/>
    </source>
</evidence>
<dbReference type="SUPFAM" id="SSF57667">
    <property type="entry name" value="beta-beta-alpha zinc fingers"/>
    <property type="match status" value="7"/>
</dbReference>
<dbReference type="SMART" id="SM00355">
    <property type="entry name" value="ZnF_C2H2"/>
    <property type="match status" value="16"/>
</dbReference>
<dbReference type="OrthoDB" id="6077919at2759"/>
<dbReference type="GO" id="GO:0008270">
    <property type="term" value="F:zinc ion binding"/>
    <property type="evidence" value="ECO:0007669"/>
    <property type="project" value="UniProtKB-KW"/>
</dbReference>
<dbReference type="GO" id="GO:0005634">
    <property type="term" value="C:nucleus"/>
    <property type="evidence" value="ECO:0007669"/>
    <property type="project" value="UniProtKB-SubCell"/>
</dbReference>
<feature type="domain" description="C2H2-type" evidence="9">
    <location>
        <begin position="250"/>
        <end position="272"/>
    </location>
</feature>
<proteinExistence type="predicted"/>
<gene>
    <name evidence="10" type="ORF">DCHRY22_LOCUS13554</name>
</gene>
<feature type="domain" description="C2H2-type" evidence="9">
    <location>
        <begin position="423"/>
        <end position="450"/>
    </location>
</feature>
<name>A0A8J2RFV1_9NEOP</name>
<dbReference type="FunFam" id="3.30.160.60:FF:000045">
    <property type="entry name" value="ZFP69 zinc finger protein B"/>
    <property type="match status" value="1"/>
</dbReference>
<dbReference type="Pfam" id="PF13912">
    <property type="entry name" value="zf-C2H2_6"/>
    <property type="match status" value="3"/>
</dbReference>
<evidence type="ECO:0000259" key="9">
    <source>
        <dbReference type="PROSITE" id="PS50157"/>
    </source>
</evidence>
<evidence type="ECO:0000313" key="11">
    <source>
        <dbReference type="Proteomes" id="UP000789524"/>
    </source>
</evidence>
<dbReference type="InterPro" id="IPR013087">
    <property type="entry name" value="Znf_C2H2_type"/>
</dbReference>